<dbReference type="Pfam" id="PF01321">
    <property type="entry name" value="Creatinase_N"/>
    <property type="match status" value="1"/>
</dbReference>
<evidence type="ECO:0000256" key="2">
    <source>
        <dbReference type="ARBA" id="ARBA00022801"/>
    </source>
</evidence>
<dbReference type="PANTHER" id="PTHR46112:SF3">
    <property type="entry name" value="AMINOPEPTIDASE YPDF"/>
    <property type="match status" value="1"/>
</dbReference>
<dbReference type="Gene3D" id="3.40.350.10">
    <property type="entry name" value="Creatinase/prolidase N-terminal domain"/>
    <property type="match status" value="1"/>
</dbReference>
<keyword evidence="1 3" id="KW-0479">Metal-binding</keyword>
<evidence type="ECO:0000313" key="7">
    <source>
        <dbReference type="Proteomes" id="UP000095488"/>
    </source>
</evidence>
<dbReference type="InterPro" id="IPR036005">
    <property type="entry name" value="Creatinase/aminopeptidase-like"/>
</dbReference>
<evidence type="ECO:0000313" key="6">
    <source>
        <dbReference type="EMBL" id="CUN85891.1"/>
    </source>
</evidence>
<dbReference type="Pfam" id="PF00557">
    <property type="entry name" value="Peptidase_M24"/>
    <property type="match status" value="1"/>
</dbReference>
<dbReference type="Proteomes" id="UP000095488">
    <property type="component" value="Unassembled WGS sequence"/>
</dbReference>
<protein>
    <submittedName>
        <fullName evidence="6">Uncharacterized peptidase SA1530</fullName>
        <ecNumber evidence="6">3.4.-.-</ecNumber>
    </submittedName>
</protein>
<organism evidence="6 7">
    <name type="scientific">Sarcina ventriculi</name>
    <name type="common">Clostridium ventriculi</name>
    <dbReference type="NCBI Taxonomy" id="1267"/>
    <lineage>
        <taxon>Bacteria</taxon>
        <taxon>Bacillati</taxon>
        <taxon>Bacillota</taxon>
        <taxon>Clostridia</taxon>
        <taxon>Eubacteriales</taxon>
        <taxon>Clostridiaceae</taxon>
        <taxon>Sarcina</taxon>
    </lineage>
</organism>
<dbReference type="PROSITE" id="PS00491">
    <property type="entry name" value="PROLINE_PEPTIDASE"/>
    <property type="match status" value="1"/>
</dbReference>
<sequence length="361" mass="41135">MIFLKEERLKRVLQEMDKNNLSQMIITETAPIFYLTGVWIHSGERLMALYINTKGDKKFIVNELFPVDNNLGVEVVYYNDTENPLDLLKGIINNNEVLGVDKDFKAHFLIGLMDRKVAKSFVNSSPIIDKIRMIKDLEEINLMREASRINDLVVEKVITEIKDGISEKFILNRLGELYEENKAEGFSFEPIVAFGENGANPHYETGRCILKKGMGVLIDTGCVKNHYCSDMTRTVFFKEVTDKQKEIYNIVLEANINAMEKVKPGARFCDIDNAARNTIEKYGYGKYFTHRTGHSIGIEVHDFGDVSAVNSEELRPGMIFSIEPGIYLAKDMGVRIEDLVLVTENGFERLNNLSKELQVVK</sequence>
<dbReference type="GO" id="GO:0016787">
    <property type="term" value="F:hydrolase activity"/>
    <property type="evidence" value="ECO:0007669"/>
    <property type="project" value="UniProtKB-KW"/>
</dbReference>
<dbReference type="CDD" id="cd01092">
    <property type="entry name" value="APP-like"/>
    <property type="match status" value="1"/>
</dbReference>
<evidence type="ECO:0000256" key="3">
    <source>
        <dbReference type="RuleBase" id="RU000590"/>
    </source>
</evidence>
<dbReference type="PANTHER" id="PTHR46112">
    <property type="entry name" value="AMINOPEPTIDASE"/>
    <property type="match status" value="1"/>
</dbReference>
<comment type="similarity">
    <text evidence="3">Belongs to the peptidase M24B family.</text>
</comment>
<proteinExistence type="inferred from homology"/>
<dbReference type="InterPro" id="IPR000587">
    <property type="entry name" value="Creatinase_N"/>
</dbReference>
<keyword evidence="2 6" id="KW-0378">Hydrolase</keyword>
<evidence type="ECO:0000259" key="4">
    <source>
        <dbReference type="Pfam" id="PF00557"/>
    </source>
</evidence>
<feature type="domain" description="Peptidase M24" evidence="4">
    <location>
        <begin position="142"/>
        <end position="344"/>
    </location>
</feature>
<dbReference type="InterPro" id="IPR000994">
    <property type="entry name" value="Pept_M24"/>
</dbReference>
<dbReference type="Gene3D" id="3.90.230.10">
    <property type="entry name" value="Creatinase/methionine aminopeptidase superfamily"/>
    <property type="match status" value="1"/>
</dbReference>
<dbReference type="EC" id="3.4.-.-" evidence="6"/>
<dbReference type="InterPro" id="IPR001131">
    <property type="entry name" value="Peptidase_M24B_aminopep-P_CS"/>
</dbReference>
<name>A0ABM9UPW6_SARVE</name>
<evidence type="ECO:0000259" key="5">
    <source>
        <dbReference type="Pfam" id="PF01321"/>
    </source>
</evidence>
<feature type="domain" description="Creatinase N-terminal" evidence="5">
    <location>
        <begin position="8"/>
        <end position="134"/>
    </location>
</feature>
<accession>A0ABM9UPW6</accession>
<dbReference type="InterPro" id="IPR050659">
    <property type="entry name" value="Peptidase_M24B"/>
</dbReference>
<dbReference type="InterPro" id="IPR029149">
    <property type="entry name" value="Creatin/AminoP/Spt16_N"/>
</dbReference>
<dbReference type="SUPFAM" id="SSF55920">
    <property type="entry name" value="Creatinase/aminopeptidase"/>
    <property type="match status" value="1"/>
</dbReference>
<gene>
    <name evidence="6" type="ORF">ERS852473_01258</name>
</gene>
<reference evidence="6 7" key="1">
    <citation type="submission" date="2015-09" db="EMBL/GenBank/DDBJ databases">
        <authorList>
            <consortium name="Pathogen Informatics"/>
        </authorList>
    </citation>
    <scope>NUCLEOTIDE SEQUENCE [LARGE SCALE GENOMIC DNA]</scope>
    <source>
        <strain evidence="6 7">2789STDY5834858</strain>
    </source>
</reference>
<evidence type="ECO:0000256" key="1">
    <source>
        <dbReference type="ARBA" id="ARBA00022723"/>
    </source>
</evidence>
<dbReference type="SUPFAM" id="SSF53092">
    <property type="entry name" value="Creatinase/prolidase N-terminal domain"/>
    <property type="match status" value="1"/>
</dbReference>
<dbReference type="EMBL" id="CYZR01000004">
    <property type="protein sequence ID" value="CUN85891.1"/>
    <property type="molecule type" value="Genomic_DNA"/>
</dbReference>
<comment type="caution">
    <text evidence="6">The sequence shown here is derived from an EMBL/GenBank/DDBJ whole genome shotgun (WGS) entry which is preliminary data.</text>
</comment>
<keyword evidence="7" id="KW-1185">Reference proteome</keyword>